<feature type="domain" description="HTH cro/C1-type" evidence="2">
    <location>
        <begin position="8"/>
        <end position="61"/>
    </location>
</feature>
<name>A0A0R2PQJ6_9GAMM</name>
<evidence type="ECO:0000256" key="1">
    <source>
        <dbReference type="SAM" id="Phobius"/>
    </source>
</evidence>
<protein>
    <recommendedName>
        <fullName evidence="2">HTH cro/C1-type domain-containing protein</fullName>
    </recommendedName>
</protein>
<organism evidence="3 4">
    <name type="scientific">SAR86 cluster bacterium BACL1 MAG-120920-bin57</name>
    <dbReference type="NCBI Taxonomy" id="1655571"/>
    <lineage>
        <taxon>Bacteria</taxon>
        <taxon>Pseudomonadati</taxon>
        <taxon>Pseudomonadota</taxon>
        <taxon>Gammaproteobacteria</taxon>
        <taxon>SAR86 cluster</taxon>
    </lineage>
</organism>
<dbReference type="PROSITE" id="PS50943">
    <property type="entry name" value="HTH_CROC1"/>
    <property type="match status" value="1"/>
</dbReference>
<dbReference type="Proteomes" id="UP000050874">
    <property type="component" value="Unassembled WGS sequence"/>
</dbReference>
<evidence type="ECO:0000259" key="2">
    <source>
        <dbReference type="PROSITE" id="PS50943"/>
    </source>
</evidence>
<evidence type="ECO:0000313" key="4">
    <source>
        <dbReference type="Proteomes" id="UP000050874"/>
    </source>
</evidence>
<keyword evidence="1" id="KW-1133">Transmembrane helix</keyword>
<comment type="caution">
    <text evidence="3">The sequence shown here is derived from an EMBL/GenBank/DDBJ whole genome shotgun (WGS) entry which is preliminary data.</text>
</comment>
<dbReference type="CDD" id="cd00093">
    <property type="entry name" value="HTH_XRE"/>
    <property type="match status" value="1"/>
</dbReference>
<feature type="transmembrane region" description="Helical" evidence="1">
    <location>
        <begin position="75"/>
        <end position="91"/>
    </location>
</feature>
<dbReference type="InterPro" id="IPR010982">
    <property type="entry name" value="Lambda_DNA-bd_dom_sf"/>
</dbReference>
<dbReference type="EMBL" id="LIAV01000125">
    <property type="protein sequence ID" value="KRO40375.1"/>
    <property type="molecule type" value="Genomic_DNA"/>
</dbReference>
<dbReference type="SMART" id="SM00530">
    <property type="entry name" value="HTH_XRE"/>
    <property type="match status" value="1"/>
</dbReference>
<reference evidence="4" key="1">
    <citation type="submission" date="2015-10" db="EMBL/GenBank/DDBJ databases">
        <title>Metagenome-Assembled Genomes uncover a global brackish microbiome.</title>
        <authorList>
            <person name="Hugerth L.W."/>
            <person name="Larsson J."/>
            <person name="Alneberg J."/>
            <person name="Lindh M.V."/>
            <person name="Legrand C."/>
            <person name="Pinhassi J."/>
            <person name="Andersson A."/>
        </authorList>
    </citation>
    <scope>NUCLEOTIDE SEQUENCE [LARGE SCALE GENOMIC DNA]</scope>
</reference>
<proteinExistence type="predicted"/>
<dbReference type="SUPFAM" id="SSF47413">
    <property type="entry name" value="lambda repressor-like DNA-binding domains"/>
    <property type="match status" value="1"/>
</dbReference>
<sequence>MILNTSLIKETRISKGWTQAQLAELCAVNVRTIQRVESDATASLETTMAIASAFEIETKDLFANPKIKKKNSYKTTYIVLGLLAGFILGLLF</sequence>
<evidence type="ECO:0000313" key="3">
    <source>
        <dbReference type="EMBL" id="KRO40375.1"/>
    </source>
</evidence>
<dbReference type="Gene3D" id="1.10.260.40">
    <property type="entry name" value="lambda repressor-like DNA-binding domains"/>
    <property type="match status" value="1"/>
</dbReference>
<accession>A0A0R2PQJ6</accession>
<dbReference type="AlphaFoldDB" id="A0A0R2PQJ6"/>
<dbReference type="Pfam" id="PF01381">
    <property type="entry name" value="HTH_3"/>
    <property type="match status" value="1"/>
</dbReference>
<keyword evidence="1" id="KW-0812">Transmembrane</keyword>
<dbReference type="GO" id="GO:0003677">
    <property type="term" value="F:DNA binding"/>
    <property type="evidence" value="ECO:0007669"/>
    <property type="project" value="InterPro"/>
</dbReference>
<keyword evidence="1" id="KW-0472">Membrane</keyword>
<dbReference type="InterPro" id="IPR001387">
    <property type="entry name" value="Cro/C1-type_HTH"/>
</dbReference>
<gene>
    <name evidence="3" type="ORF">ABR63_03055</name>
</gene>